<comment type="caution">
    <text evidence="2">The sequence shown here is derived from an EMBL/GenBank/DDBJ whole genome shotgun (WGS) entry which is preliminary data.</text>
</comment>
<feature type="compositionally biased region" description="Basic residues" evidence="1">
    <location>
        <begin position="117"/>
        <end position="140"/>
    </location>
</feature>
<name>A0ABQ5KIN4_9EUKA</name>
<dbReference type="EMBL" id="BQXS01002049">
    <property type="protein sequence ID" value="GKT31333.1"/>
    <property type="molecule type" value="Genomic_DNA"/>
</dbReference>
<evidence type="ECO:0000256" key="1">
    <source>
        <dbReference type="SAM" id="MobiDB-lite"/>
    </source>
</evidence>
<feature type="compositionally biased region" description="Basic and acidic residues" evidence="1">
    <location>
        <begin position="152"/>
        <end position="169"/>
    </location>
</feature>
<feature type="region of interest" description="Disordered" evidence="1">
    <location>
        <begin position="87"/>
        <end position="169"/>
    </location>
</feature>
<reference evidence="2" key="1">
    <citation type="submission" date="2022-03" db="EMBL/GenBank/DDBJ databases">
        <title>Draft genome sequence of Aduncisulcus paluster, a free-living microaerophilic Fornicata.</title>
        <authorList>
            <person name="Yuyama I."/>
            <person name="Kume K."/>
            <person name="Tamura T."/>
            <person name="Inagaki Y."/>
            <person name="Hashimoto T."/>
        </authorList>
    </citation>
    <scope>NUCLEOTIDE SEQUENCE</scope>
    <source>
        <strain evidence="2">NY0171</strain>
    </source>
</reference>
<feature type="non-terminal residue" evidence="2">
    <location>
        <position position="169"/>
    </location>
</feature>
<gene>
    <name evidence="2" type="ORF">ADUPG1_001978</name>
</gene>
<proteinExistence type="predicted"/>
<accession>A0ABQ5KIN4</accession>
<protein>
    <submittedName>
        <fullName evidence="2">Uncharacterized protein</fullName>
    </submittedName>
</protein>
<evidence type="ECO:0000313" key="3">
    <source>
        <dbReference type="Proteomes" id="UP001057375"/>
    </source>
</evidence>
<organism evidence="2 3">
    <name type="scientific">Aduncisulcus paluster</name>
    <dbReference type="NCBI Taxonomy" id="2918883"/>
    <lineage>
        <taxon>Eukaryota</taxon>
        <taxon>Metamonada</taxon>
        <taxon>Carpediemonas-like organisms</taxon>
        <taxon>Aduncisulcus</taxon>
    </lineage>
</organism>
<dbReference type="Proteomes" id="UP001057375">
    <property type="component" value="Unassembled WGS sequence"/>
</dbReference>
<evidence type="ECO:0000313" key="2">
    <source>
        <dbReference type="EMBL" id="GKT31333.1"/>
    </source>
</evidence>
<sequence length="169" mass="20091">MDQIYSYICEKEKKDVDHLKLKWIHSLKKEMVVDSDAKEKDIMRRAKVKHILGPKRQHILDTLGLSIDFMGNSSEYLFENAMFEKYQKEEEGEGEKEEKEEEGSEEEEQERGERGERARRRGSSRRRSGRKNNTKAKTKAKNANFKSHTQTRRLDVRRDDDHDHDHDDN</sequence>
<keyword evidence="3" id="KW-1185">Reference proteome</keyword>
<feature type="compositionally biased region" description="Acidic residues" evidence="1">
    <location>
        <begin position="90"/>
        <end position="110"/>
    </location>
</feature>